<reference evidence="6 7" key="1">
    <citation type="submission" date="2019-07" db="EMBL/GenBank/DDBJ databases">
        <title>Annotation for the trematode Paragonimus westermani.</title>
        <authorList>
            <person name="Choi Y.-J."/>
        </authorList>
    </citation>
    <scope>NUCLEOTIDE SEQUENCE [LARGE SCALE GENOMIC DNA]</scope>
    <source>
        <strain evidence="6">180907_Pwestermani</strain>
    </source>
</reference>
<gene>
    <name evidence="6" type="ORF">P879_07116</name>
</gene>
<evidence type="ECO:0000256" key="3">
    <source>
        <dbReference type="ARBA" id="ARBA00022989"/>
    </source>
</evidence>
<comment type="caution">
    <text evidence="6">The sequence shown here is derived from an EMBL/GenBank/DDBJ whole genome shotgun (WGS) entry which is preliminary data.</text>
</comment>
<keyword evidence="7" id="KW-1185">Reference proteome</keyword>
<dbReference type="PANTHER" id="PTHR12489:SF1">
    <property type="entry name" value="LP10272P"/>
    <property type="match status" value="1"/>
</dbReference>
<dbReference type="OrthoDB" id="5975578at2759"/>
<name>A0A8T0DKU4_9TREM</name>
<comment type="subcellular location">
    <subcellularLocation>
        <location evidence="1">Membrane</location>
        <topology evidence="1">Multi-pass membrane protein</topology>
    </subcellularLocation>
</comment>
<protein>
    <submittedName>
        <fullName evidence="6">Uncharacterized protein</fullName>
    </submittedName>
</protein>
<dbReference type="AlphaFoldDB" id="A0A8T0DKU4"/>
<sequence>MQNVGAQKKFSHCPNLERKRSHGHLVLFTGLIVWPIGWDSVTVREVCGGTVGPYSKGNCTFGWAPLCAGFGFLLLFACALLAIAVDKSITTHEATRKMLLEGKNFVFLH</sequence>
<evidence type="ECO:0000313" key="6">
    <source>
        <dbReference type="EMBL" id="KAF8568529.1"/>
    </source>
</evidence>
<accession>A0A8T0DKU4</accession>
<dbReference type="Pfam" id="PF10242">
    <property type="entry name" value="L_HMGIC_fpl"/>
    <property type="match status" value="1"/>
</dbReference>
<feature type="transmembrane region" description="Helical" evidence="5">
    <location>
        <begin position="61"/>
        <end position="85"/>
    </location>
</feature>
<keyword evidence="3 5" id="KW-1133">Transmembrane helix</keyword>
<dbReference type="GO" id="GO:0016020">
    <property type="term" value="C:membrane"/>
    <property type="evidence" value="ECO:0007669"/>
    <property type="project" value="UniProtKB-SubCell"/>
</dbReference>
<proteinExistence type="predicted"/>
<evidence type="ECO:0000313" key="7">
    <source>
        <dbReference type="Proteomes" id="UP000699462"/>
    </source>
</evidence>
<evidence type="ECO:0000256" key="1">
    <source>
        <dbReference type="ARBA" id="ARBA00004141"/>
    </source>
</evidence>
<dbReference type="InterPro" id="IPR019372">
    <property type="entry name" value="LHFPL"/>
</dbReference>
<evidence type="ECO:0000256" key="2">
    <source>
        <dbReference type="ARBA" id="ARBA00022692"/>
    </source>
</evidence>
<dbReference type="PANTHER" id="PTHR12489">
    <property type="entry name" value="LIPOMA HMGIC FUSION PARTNER-LIKE PROTEIN"/>
    <property type="match status" value="1"/>
</dbReference>
<keyword evidence="2 5" id="KW-0812">Transmembrane</keyword>
<keyword evidence="4 5" id="KW-0472">Membrane</keyword>
<evidence type="ECO:0000256" key="4">
    <source>
        <dbReference type="ARBA" id="ARBA00023136"/>
    </source>
</evidence>
<evidence type="ECO:0000256" key="5">
    <source>
        <dbReference type="SAM" id="Phobius"/>
    </source>
</evidence>
<organism evidence="6 7">
    <name type="scientific">Paragonimus westermani</name>
    <dbReference type="NCBI Taxonomy" id="34504"/>
    <lineage>
        <taxon>Eukaryota</taxon>
        <taxon>Metazoa</taxon>
        <taxon>Spiralia</taxon>
        <taxon>Lophotrochozoa</taxon>
        <taxon>Platyhelminthes</taxon>
        <taxon>Trematoda</taxon>
        <taxon>Digenea</taxon>
        <taxon>Plagiorchiida</taxon>
        <taxon>Troglotremata</taxon>
        <taxon>Troglotrematidae</taxon>
        <taxon>Paragonimus</taxon>
    </lineage>
</organism>
<dbReference type="Proteomes" id="UP000699462">
    <property type="component" value="Unassembled WGS sequence"/>
</dbReference>
<feature type="transmembrane region" description="Helical" evidence="5">
    <location>
        <begin position="21"/>
        <end position="41"/>
    </location>
</feature>
<dbReference type="EMBL" id="JTDF01002706">
    <property type="protein sequence ID" value="KAF8568529.1"/>
    <property type="molecule type" value="Genomic_DNA"/>
</dbReference>